<gene>
    <name evidence="2" type="ORF">JF888_00265</name>
</gene>
<dbReference type="EMBL" id="JAEKNQ010000003">
    <property type="protein sequence ID" value="MBJ7601627.1"/>
    <property type="molecule type" value="Genomic_DNA"/>
</dbReference>
<proteinExistence type="predicted"/>
<dbReference type="RefSeq" id="WP_338175976.1">
    <property type="nucleotide sequence ID" value="NZ_JAEKNQ010000003.1"/>
</dbReference>
<name>A0A934NG39_9BACT</name>
<feature type="transmembrane region" description="Helical" evidence="1">
    <location>
        <begin position="434"/>
        <end position="457"/>
    </location>
</feature>
<evidence type="ECO:0000256" key="1">
    <source>
        <dbReference type="SAM" id="Phobius"/>
    </source>
</evidence>
<feature type="transmembrane region" description="Helical" evidence="1">
    <location>
        <begin position="111"/>
        <end position="137"/>
    </location>
</feature>
<comment type="caution">
    <text evidence="2">The sequence shown here is derived from an EMBL/GenBank/DDBJ whole genome shotgun (WGS) entry which is preliminary data.</text>
</comment>
<feature type="transmembrane region" description="Helical" evidence="1">
    <location>
        <begin position="338"/>
        <end position="356"/>
    </location>
</feature>
<reference evidence="2 3" key="1">
    <citation type="submission" date="2020-10" db="EMBL/GenBank/DDBJ databases">
        <title>Ca. Dormibacterota MAGs.</title>
        <authorList>
            <person name="Montgomery K."/>
        </authorList>
    </citation>
    <scope>NUCLEOTIDE SEQUENCE [LARGE SCALE GENOMIC DNA]</scope>
    <source>
        <strain evidence="2">SC8811_S16_3</strain>
    </source>
</reference>
<evidence type="ECO:0000313" key="2">
    <source>
        <dbReference type="EMBL" id="MBJ7601627.1"/>
    </source>
</evidence>
<keyword evidence="1" id="KW-0812">Transmembrane</keyword>
<accession>A0A934NG39</accession>
<feature type="transmembrane region" description="Helical" evidence="1">
    <location>
        <begin position="402"/>
        <end position="422"/>
    </location>
</feature>
<feature type="transmembrane region" description="Helical" evidence="1">
    <location>
        <begin position="73"/>
        <end position="99"/>
    </location>
</feature>
<keyword evidence="1" id="KW-0472">Membrane</keyword>
<protein>
    <recommendedName>
        <fullName evidence="4">Fenitrothion hydrolase</fullName>
    </recommendedName>
</protein>
<evidence type="ECO:0000313" key="3">
    <source>
        <dbReference type="Proteomes" id="UP000620075"/>
    </source>
</evidence>
<evidence type="ECO:0008006" key="4">
    <source>
        <dbReference type="Google" id="ProtNLM"/>
    </source>
</evidence>
<sequence>MSSSAASPGVPYLHGFGARYDLPIALSLYISAAAAVVVVSFLLVAVFAGGRLGEEAVKYPRRELIRLRGQPAADALAAAAGAFGIAFLLAIILTGWLGAGTPERNPAEYMLWIYFWAGLVMLSGLLGPLWDAVNPFLTLHRVLNLGRRQAAGAGNDRLASVGLWPAVALYFAFACFELTSGYANRPWLVASLAAAYTVLTLLGMQVYGAGSWLRHFEFFTVLFSIVSRFAPIQVEEGQVYLRPPGAGLLDPWPSGWDRVTFLILMLSTLAFDGLLATPLWRGVVADLAPYWQPLGAFGTFAVRTFGLLDVTLLFLAIFVSCVRMVIFYGGVRVESVQTVTAFALTLVPIALVYNAAHNYSYLIVQSQGLIPLLADPFGRGWHLLPVQRVQPSFALAQASTVWYVQVVLIVIGHVVAVLLAHLRAGERFRAARNVLLSQYPMLLLMVAYTTLSLWILAQPITD</sequence>
<feature type="transmembrane region" description="Helical" evidence="1">
    <location>
        <begin position="28"/>
        <end position="52"/>
    </location>
</feature>
<feature type="transmembrane region" description="Helical" evidence="1">
    <location>
        <begin position="158"/>
        <end position="181"/>
    </location>
</feature>
<organism evidence="2 3">
    <name type="scientific">Candidatus Dormiibacter inghamiae</name>
    <dbReference type="NCBI Taxonomy" id="3127013"/>
    <lineage>
        <taxon>Bacteria</taxon>
        <taxon>Bacillati</taxon>
        <taxon>Candidatus Dormiibacterota</taxon>
        <taxon>Candidatus Dormibacteria</taxon>
        <taxon>Candidatus Dormibacterales</taxon>
        <taxon>Candidatus Dormibacteraceae</taxon>
        <taxon>Candidatus Dormiibacter</taxon>
    </lineage>
</organism>
<dbReference type="AlphaFoldDB" id="A0A934NG39"/>
<dbReference type="Proteomes" id="UP000620075">
    <property type="component" value="Unassembled WGS sequence"/>
</dbReference>
<feature type="transmembrane region" description="Helical" evidence="1">
    <location>
        <begin position="300"/>
        <end position="326"/>
    </location>
</feature>
<feature type="transmembrane region" description="Helical" evidence="1">
    <location>
        <begin position="187"/>
        <end position="207"/>
    </location>
</feature>
<keyword evidence="1" id="KW-1133">Transmembrane helix</keyword>